<comment type="caution">
    <text evidence="1">The sequence shown here is derived from an EMBL/GenBank/DDBJ whole genome shotgun (WGS) entry which is preliminary data.</text>
</comment>
<keyword evidence="2" id="KW-1185">Reference proteome</keyword>
<name>A0AAW4IZR8_9GAMM</name>
<dbReference type="Proteomes" id="UP000664161">
    <property type="component" value="Unassembled WGS sequence"/>
</dbReference>
<organism evidence="1 2">
    <name type="scientific">Psychrobacter halodurans</name>
    <dbReference type="NCBI Taxonomy" id="2818439"/>
    <lineage>
        <taxon>Bacteria</taxon>
        <taxon>Pseudomonadati</taxon>
        <taxon>Pseudomonadota</taxon>
        <taxon>Gammaproteobacteria</taxon>
        <taxon>Moraxellales</taxon>
        <taxon>Moraxellaceae</taxon>
        <taxon>Psychrobacter</taxon>
    </lineage>
</organism>
<dbReference type="EMBL" id="JAGBKN010000027">
    <property type="protein sequence ID" value="MBO1517742.1"/>
    <property type="molecule type" value="Genomic_DNA"/>
</dbReference>
<dbReference type="RefSeq" id="WP_178377941.1">
    <property type="nucleotide sequence ID" value="NZ_JAGBKN010000027.1"/>
</dbReference>
<gene>
    <name evidence="1" type="ORF">J3491_10415</name>
</gene>
<proteinExistence type="predicted"/>
<reference evidence="1 2" key="1">
    <citation type="submission" date="2021-03" db="EMBL/GenBank/DDBJ databases">
        <authorList>
            <person name="Shang D.-D."/>
            <person name="Du Z.-J."/>
            <person name="Chen G.-J."/>
        </authorList>
    </citation>
    <scope>NUCLEOTIDE SEQUENCE [LARGE SCALE GENOMIC DNA]</scope>
    <source>
        <strain evidence="1 2">F2608</strain>
    </source>
</reference>
<protein>
    <submittedName>
        <fullName evidence="1">Uncharacterized protein</fullName>
    </submittedName>
</protein>
<sequence>MVASVIGGAYLANRVNDRLIGTVYVYVFIVICLTTDTKAAIDICLDAKVKRPILARLPHIKDVDNVLSKTVVIMRVVNQCYGVNGQ</sequence>
<accession>A0AAW4IZR8</accession>
<dbReference type="AlphaFoldDB" id="A0AAW4IZR8"/>
<evidence type="ECO:0000313" key="2">
    <source>
        <dbReference type="Proteomes" id="UP000664161"/>
    </source>
</evidence>
<evidence type="ECO:0000313" key="1">
    <source>
        <dbReference type="EMBL" id="MBO1517742.1"/>
    </source>
</evidence>